<keyword evidence="2" id="KW-1185">Reference proteome</keyword>
<sequence length="65" mass="7377">ELTQNIRQQGDTSFADLLNDPRVGKMEAKHFDILISKKLNVADIEGDFALTKAIRIYPTNKMVDE</sequence>
<proteinExistence type="predicted"/>
<reference evidence="1" key="1">
    <citation type="submission" date="2020-08" db="EMBL/GenBank/DDBJ databases">
        <title>Multicomponent nature underlies the extraordinary mechanical properties of spider dragline silk.</title>
        <authorList>
            <person name="Kono N."/>
            <person name="Nakamura H."/>
            <person name="Mori M."/>
            <person name="Yoshida Y."/>
            <person name="Ohtoshi R."/>
            <person name="Malay A.D."/>
            <person name="Moran D.A.P."/>
            <person name="Tomita M."/>
            <person name="Numata K."/>
            <person name="Arakawa K."/>
        </authorList>
    </citation>
    <scope>NUCLEOTIDE SEQUENCE</scope>
</reference>
<comment type="caution">
    <text evidence="1">The sequence shown here is derived from an EMBL/GenBank/DDBJ whole genome shotgun (WGS) entry which is preliminary data.</text>
</comment>
<evidence type="ECO:0000313" key="1">
    <source>
        <dbReference type="EMBL" id="GFT55806.1"/>
    </source>
</evidence>
<evidence type="ECO:0000313" key="2">
    <source>
        <dbReference type="Proteomes" id="UP000887013"/>
    </source>
</evidence>
<dbReference type="OrthoDB" id="416437at2759"/>
<dbReference type="Proteomes" id="UP000887013">
    <property type="component" value="Unassembled WGS sequence"/>
</dbReference>
<dbReference type="EMBL" id="BMAW01066643">
    <property type="protein sequence ID" value="GFT55806.1"/>
    <property type="molecule type" value="Genomic_DNA"/>
</dbReference>
<accession>A0A8X6PA92</accession>
<organism evidence="1 2">
    <name type="scientific">Nephila pilipes</name>
    <name type="common">Giant wood spider</name>
    <name type="synonym">Nephila maculata</name>
    <dbReference type="NCBI Taxonomy" id="299642"/>
    <lineage>
        <taxon>Eukaryota</taxon>
        <taxon>Metazoa</taxon>
        <taxon>Ecdysozoa</taxon>
        <taxon>Arthropoda</taxon>
        <taxon>Chelicerata</taxon>
        <taxon>Arachnida</taxon>
        <taxon>Araneae</taxon>
        <taxon>Araneomorphae</taxon>
        <taxon>Entelegynae</taxon>
        <taxon>Araneoidea</taxon>
        <taxon>Nephilidae</taxon>
        <taxon>Nephila</taxon>
    </lineage>
</organism>
<gene>
    <name evidence="1" type="ORF">NPIL_275411</name>
</gene>
<feature type="non-terminal residue" evidence="1">
    <location>
        <position position="1"/>
    </location>
</feature>
<protein>
    <submittedName>
        <fullName evidence="1">Uncharacterized protein</fullName>
    </submittedName>
</protein>
<name>A0A8X6PA92_NEPPI</name>
<dbReference type="AlphaFoldDB" id="A0A8X6PA92"/>